<dbReference type="RefSeq" id="WP_152358709.1">
    <property type="nucleotide sequence ID" value="NZ_WBSM01000009.1"/>
</dbReference>
<dbReference type="EMBL" id="WHZX01000008">
    <property type="protein sequence ID" value="NEG72402.1"/>
    <property type="molecule type" value="Genomic_DNA"/>
</dbReference>
<dbReference type="Pfam" id="PF17829">
    <property type="entry name" value="GH115_C"/>
    <property type="match status" value="1"/>
</dbReference>
<protein>
    <submittedName>
        <fullName evidence="3">Glycosyl hydrolase family</fullName>
    </submittedName>
</protein>
<sequence length="978" mass="109213">MKIYANLNTPSHRAITPAAPVIVDSAYQPSERDPHAERTWRQVTRAVQDLRQDIAMTTGSIDWHTVQQLFADDPQAQADRLAAADPSATPALIRLDSPESALRQFGGDAPIDRAIIVGTIGRSAIIDTITANGRLDESEQIADRQEAFALKEVDDPIPGVAHAIVIAGSDARGTIYGIYALSERIGISPWFWWGDVPVDVRPIIDANYEHACVELGPAVPYRGFFINDEDWSMVRWNRKKFPNPQIAPEVNYYRHVFELLLRLRGNLLWPAMHPESVAFNAATGEGGVPVNAREAERYGVIMGTHHCEILLRNNEGEWDQWYAEHHEQYHMRGASVRESYDFTLNREALLAYWRERLETNKSCECSLTVGIRGVHDGRFNVAELDRYPGDTTEEKEVAFMKDVIAAQRALIEEVYGPAEAARIPQVLITYKEMNDVYNHGLSRVLEQPEYRNITLMWPDDDYGFLRQVPTVAEAAREGGAGVYYHNSYVGRPTNNTWLNSSQLPLMAEQMRRAWNTGMRRQWVINVGDIKLSDMSTEYFLRLGWNPDACTAKSIGADFVRMFARRDWGADKAISAELADCFDEFSRLIAIRQPGFNLASLNPEGVAAGIDLEEFAFNPSAFGDEAQRWLDRCAALTSRVQRVADALPDARRTAFFEQWYYAVLSQSDTAAEYVNFWEAWAAFHDGRIGDARRYIALSKAARDAIIARNDELDAINDGKWAGFIKYDTHLGDDHDLIEDDQYPNVEMDDGDSDGVEDTIGGITATSNGSARPAGVPAEPVGAAPSESAPLGFVATDGIVACEAEHPTRIIPGMDGSYWAPIANEGQHGDTMKAFPDRGISRPGEGATLEYQVWFERSGTVRGTINRLPTFNEGVEDDGTPRGCRLAVRVNGDEPIVLAGNNAWGESRNRHSLTTVWERNIIRGYEPLQFEATVHAGWNTLAIERVDASVVIDRIVLVAKPLPRSFYGPDESRRISVSYR</sequence>
<name>A0A6L4WYE9_9BIFI</name>
<dbReference type="Gene3D" id="1.20.58.2150">
    <property type="match status" value="1"/>
</dbReference>
<dbReference type="PANTHER" id="PTHR37842:SF2">
    <property type="entry name" value="GYLCOSYL HYDROLASE 115 C-TERMINAL DOMAIN-CONTAINING PROTEIN"/>
    <property type="match status" value="1"/>
</dbReference>
<dbReference type="Gene3D" id="3.20.20.520">
    <property type="entry name" value="Glycosyl hydrolase family 115"/>
    <property type="match status" value="1"/>
</dbReference>
<evidence type="ECO:0000256" key="1">
    <source>
        <dbReference type="ARBA" id="ARBA00022801"/>
    </source>
</evidence>
<dbReference type="Proteomes" id="UP000482084">
    <property type="component" value="Unassembled WGS sequence"/>
</dbReference>
<evidence type="ECO:0000259" key="2">
    <source>
        <dbReference type="Pfam" id="PF17829"/>
    </source>
</evidence>
<reference evidence="4 5" key="1">
    <citation type="submission" date="2019-10" db="EMBL/GenBank/DDBJ databases">
        <title>Bifidobacterium from non-human primates.</title>
        <authorList>
            <person name="Modesto M."/>
        </authorList>
    </citation>
    <scope>NUCLEOTIDE SEQUENCE [LARGE SCALE GENOMIC DNA]</scope>
    <source>
        <strain evidence="4 5">TREM</strain>
    </source>
</reference>
<dbReference type="InterPro" id="IPR041437">
    <property type="entry name" value="GH115_C"/>
</dbReference>
<dbReference type="GO" id="GO:0005975">
    <property type="term" value="P:carbohydrate metabolic process"/>
    <property type="evidence" value="ECO:0007669"/>
    <property type="project" value="UniProtKB-ARBA"/>
</dbReference>
<dbReference type="OrthoDB" id="8727830at2"/>
<accession>A0A6L4WYE9</accession>
<dbReference type="EMBL" id="WBSM01000009">
    <property type="protein sequence ID" value="KAB8287328.1"/>
    <property type="molecule type" value="Genomic_DNA"/>
</dbReference>
<evidence type="ECO:0000313" key="6">
    <source>
        <dbReference type="Proteomes" id="UP000482084"/>
    </source>
</evidence>
<dbReference type="SUPFAM" id="SSF55545">
    <property type="entry name" value="beta-N-acetylhexosaminidase-like domain"/>
    <property type="match status" value="1"/>
</dbReference>
<evidence type="ECO:0000313" key="5">
    <source>
        <dbReference type="Proteomes" id="UP000469943"/>
    </source>
</evidence>
<dbReference type="InterPro" id="IPR029018">
    <property type="entry name" value="Hex-like_dom2"/>
</dbReference>
<evidence type="ECO:0000313" key="4">
    <source>
        <dbReference type="EMBL" id="NEG72402.1"/>
    </source>
</evidence>
<organism evidence="3 6">
    <name type="scientific">Bifidobacterium ramosum</name>
    <dbReference type="NCBI Taxonomy" id="1798158"/>
    <lineage>
        <taxon>Bacteria</taxon>
        <taxon>Bacillati</taxon>
        <taxon>Actinomycetota</taxon>
        <taxon>Actinomycetes</taxon>
        <taxon>Bifidobacteriales</taxon>
        <taxon>Bifidobacteriaceae</taxon>
        <taxon>Bifidobacterium</taxon>
    </lineage>
</organism>
<keyword evidence="6" id="KW-1185">Reference proteome</keyword>
<dbReference type="GO" id="GO:0016787">
    <property type="term" value="F:hydrolase activity"/>
    <property type="evidence" value="ECO:0007669"/>
    <property type="project" value="UniProtKB-KW"/>
</dbReference>
<dbReference type="Gene3D" id="3.30.379.10">
    <property type="entry name" value="Chitobiase/beta-hexosaminidase domain 2-like"/>
    <property type="match status" value="1"/>
</dbReference>
<feature type="domain" description="Gylcosyl hydrolase 115 C-terminal" evidence="2">
    <location>
        <begin position="790"/>
        <end position="969"/>
    </location>
</feature>
<proteinExistence type="predicted"/>
<dbReference type="InterPro" id="IPR042301">
    <property type="entry name" value="GH115_sf"/>
</dbReference>
<dbReference type="AlphaFoldDB" id="A0A6L4WYE9"/>
<evidence type="ECO:0000313" key="3">
    <source>
        <dbReference type="EMBL" id="KAB8287328.1"/>
    </source>
</evidence>
<keyword evidence="1 3" id="KW-0378">Hydrolase</keyword>
<reference evidence="3 6" key="2">
    <citation type="submission" date="2019-10" db="EMBL/GenBank/DDBJ databases">
        <title>Characterization of the phylogenetic diversity of two novel species belonging to the genus Bifidobacterium: Bifidobacterium cebidarum sp. nov. and Bifidobacterium leontopitheci sp. nov.</title>
        <authorList>
            <person name="Lugli G.A."/>
            <person name="Duranti S."/>
            <person name="Milani C."/>
            <person name="Turroni F."/>
            <person name="Ventura M."/>
        </authorList>
    </citation>
    <scope>NUCLEOTIDE SEQUENCE [LARGE SCALE GENOMIC DNA]</scope>
    <source>
        <strain evidence="3 6">DSM 100688</strain>
    </source>
</reference>
<dbReference type="InterPro" id="IPR031924">
    <property type="entry name" value="GH115"/>
</dbReference>
<gene>
    <name evidence="3" type="ORF">DSM100688_1687</name>
    <name evidence="4" type="ORF">GFD24_09365</name>
</gene>
<dbReference type="PANTHER" id="PTHR37842">
    <property type="match status" value="1"/>
</dbReference>
<dbReference type="Gene3D" id="2.60.120.1620">
    <property type="match status" value="1"/>
</dbReference>
<dbReference type="Pfam" id="PF15979">
    <property type="entry name" value="Glyco_hydro_115"/>
    <property type="match status" value="1"/>
</dbReference>
<comment type="caution">
    <text evidence="3">The sequence shown here is derived from an EMBL/GenBank/DDBJ whole genome shotgun (WGS) entry which is preliminary data.</text>
</comment>
<dbReference type="Proteomes" id="UP000469943">
    <property type="component" value="Unassembled WGS sequence"/>
</dbReference>